<reference evidence="3 5" key="1">
    <citation type="submission" date="2023-03" db="EMBL/GenBank/DDBJ databases">
        <title>Genome insight into feeding habits of ladybird beetles.</title>
        <authorList>
            <person name="Li H.-S."/>
            <person name="Huang Y.-H."/>
            <person name="Pang H."/>
        </authorList>
    </citation>
    <scope>NUCLEOTIDE SEQUENCE [LARGE SCALE GENOMIC DNA]</scope>
    <source>
        <strain evidence="3">SYSU_2023b</strain>
        <tissue evidence="3">Whole body</tissue>
    </source>
</reference>
<protein>
    <recommendedName>
        <fullName evidence="2">MADF domain-containing protein</fullName>
    </recommendedName>
</protein>
<name>A0AAW1TYG6_9CUCU</name>
<gene>
    <name evidence="4" type="ORF">WA026_017684</name>
    <name evidence="3" type="ORF">WA026_022474</name>
</gene>
<evidence type="ECO:0000313" key="4">
    <source>
        <dbReference type="EMBL" id="KAK9877292.1"/>
    </source>
</evidence>
<dbReference type="InterPro" id="IPR006578">
    <property type="entry name" value="MADF-dom"/>
</dbReference>
<evidence type="ECO:0000256" key="1">
    <source>
        <dbReference type="SAM" id="MobiDB-lite"/>
    </source>
</evidence>
<dbReference type="AlphaFoldDB" id="A0AAW1TYG6"/>
<dbReference type="PROSITE" id="PS51029">
    <property type="entry name" value="MADF"/>
    <property type="match status" value="1"/>
</dbReference>
<organism evidence="3 5">
    <name type="scientific">Henosepilachna vigintioctopunctata</name>
    <dbReference type="NCBI Taxonomy" id="420089"/>
    <lineage>
        <taxon>Eukaryota</taxon>
        <taxon>Metazoa</taxon>
        <taxon>Ecdysozoa</taxon>
        <taxon>Arthropoda</taxon>
        <taxon>Hexapoda</taxon>
        <taxon>Insecta</taxon>
        <taxon>Pterygota</taxon>
        <taxon>Neoptera</taxon>
        <taxon>Endopterygota</taxon>
        <taxon>Coleoptera</taxon>
        <taxon>Polyphaga</taxon>
        <taxon>Cucujiformia</taxon>
        <taxon>Coccinelloidea</taxon>
        <taxon>Coccinellidae</taxon>
        <taxon>Epilachninae</taxon>
        <taxon>Epilachnini</taxon>
        <taxon>Henosepilachna</taxon>
    </lineage>
</organism>
<accession>A0AAW1TYG6</accession>
<dbReference type="Pfam" id="PF10545">
    <property type="entry name" value="MADF_DNA_bdg"/>
    <property type="match status" value="1"/>
</dbReference>
<evidence type="ECO:0000313" key="5">
    <source>
        <dbReference type="Proteomes" id="UP001431783"/>
    </source>
</evidence>
<feature type="domain" description="MADF" evidence="2">
    <location>
        <begin position="10"/>
        <end position="103"/>
    </location>
</feature>
<feature type="region of interest" description="Disordered" evidence="1">
    <location>
        <begin position="110"/>
        <end position="144"/>
    </location>
</feature>
<keyword evidence="5" id="KW-1185">Reference proteome</keyword>
<evidence type="ECO:0000313" key="3">
    <source>
        <dbReference type="EMBL" id="KAK9873412.1"/>
    </source>
</evidence>
<feature type="compositionally biased region" description="Acidic residues" evidence="1">
    <location>
        <begin position="113"/>
        <end position="134"/>
    </location>
</feature>
<dbReference type="Proteomes" id="UP001431783">
    <property type="component" value="Unassembled WGS sequence"/>
</dbReference>
<sequence length="324" mass="37195">MEWTEESTINLINSYRTKEILWDPKNPKYYNKIKKHDAWEELAVEFQTTAGECKKKINGLLSALRREKAKIKKSHGTGKGLSDVYESTWFAYKSLIFLWDKNKVRETQSTIVNEEEDNDEKEISDDEATLEDNDNSAVQENRETIENVPKRKVIEATPSRKRQKRNEDSEKLDKAFKILSEASTKASNTQEQSECHIFGNLVAKKLAKYSSELQSTVQQQIMNVLFKADRIHLKQSSTNLDHSQSYCTDNLQSFFQNSMPQQSQLYQDSQVSNVSNFTLQQSQLPSPVYTYASSSISNNSSRNTAINSSANQVLDMPDIDYQNL</sequence>
<comment type="caution">
    <text evidence="3">The sequence shown here is derived from an EMBL/GenBank/DDBJ whole genome shotgun (WGS) entry which is preliminary data.</text>
</comment>
<dbReference type="EMBL" id="JARQZJ010000019">
    <property type="protein sequence ID" value="KAK9873412.1"/>
    <property type="molecule type" value="Genomic_DNA"/>
</dbReference>
<evidence type="ECO:0000259" key="2">
    <source>
        <dbReference type="PROSITE" id="PS51029"/>
    </source>
</evidence>
<dbReference type="PANTHER" id="PTHR21505">
    <property type="entry name" value="MADF DOMAIN-CONTAINING PROTEIN-RELATED"/>
    <property type="match status" value="1"/>
</dbReference>
<dbReference type="PANTHER" id="PTHR21505:SF8">
    <property type="entry name" value="DPT-YFP REPRESSOR BY OVEREXPRESSION, ISOFORM D-RELATED"/>
    <property type="match status" value="1"/>
</dbReference>
<proteinExistence type="predicted"/>
<dbReference type="EMBL" id="JARQZJ010000041">
    <property type="protein sequence ID" value="KAK9877292.1"/>
    <property type="molecule type" value="Genomic_DNA"/>
</dbReference>
<dbReference type="SMART" id="SM00595">
    <property type="entry name" value="MADF"/>
    <property type="match status" value="1"/>
</dbReference>